<name>G4YMQ6_PHYSP</name>
<proteinExistence type="predicted"/>
<reference evidence="1 2" key="1">
    <citation type="journal article" date="2006" name="Science">
        <title>Phytophthora genome sequences uncover evolutionary origins and mechanisms of pathogenesis.</title>
        <authorList>
            <person name="Tyler B.M."/>
            <person name="Tripathy S."/>
            <person name="Zhang X."/>
            <person name="Dehal P."/>
            <person name="Jiang R.H."/>
            <person name="Aerts A."/>
            <person name="Arredondo F.D."/>
            <person name="Baxter L."/>
            <person name="Bensasson D."/>
            <person name="Beynon J.L."/>
            <person name="Chapman J."/>
            <person name="Damasceno C.M."/>
            <person name="Dorrance A.E."/>
            <person name="Dou D."/>
            <person name="Dickerman A.W."/>
            <person name="Dubchak I.L."/>
            <person name="Garbelotto M."/>
            <person name="Gijzen M."/>
            <person name="Gordon S.G."/>
            <person name="Govers F."/>
            <person name="Grunwald N.J."/>
            <person name="Huang W."/>
            <person name="Ivors K.L."/>
            <person name="Jones R.W."/>
            <person name="Kamoun S."/>
            <person name="Krampis K."/>
            <person name="Lamour K.H."/>
            <person name="Lee M.K."/>
            <person name="McDonald W.H."/>
            <person name="Medina M."/>
            <person name="Meijer H.J."/>
            <person name="Nordberg E.K."/>
            <person name="Maclean D.J."/>
            <person name="Ospina-Giraldo M.D."/>
            <person name="Morris P.F."/>
            <person name="Phuntumart V."/>
            <person name="Putnam N.H."/>
            <person name="Rash S."/>
            <person name="Rose J.K."/>
            <person name="Sakihama Y."/>
            <person name="Salamov A.A."/>
            <person name="Savidor A."/>
            <person name="Scheuring C.F."/>
            <person name="Smith B.M."/>
            <person name="Sobral B.W."/>
            <person name="Terry A."/>
            <person name="Torto-Alalibo T.A."/>
            <person name="Win J."/>
            <person name="Xu Z."/>
            <person name="Zhang H."/>
            <person name="Grigoriev I.V."/>
            <person name="Rokhsar D.S."/>
            <person name="Boore J.L."/>
        </authorList>
    </citation>
    <scope>NUCLEOTIDE SEQUENCE [LARGE SCALE GENOMIC DNA]</scope>
    <source>
        <strain evidence="1 2">P6497</strain>
    </source>
</reference>
<evidence type="ECO:0000313" key="1">
    <source>
        <dbReference type="EMBL" id="EGZ29253.1"/>
    </source>
</evidence>
<gene>
    <name evidence="1" type="ORF">PHYSODRAFT_468699</name>
</gene>
<dbReference type="AlphaFoldDB" id="G4YMQ6"/>
<dbReference type="RefSeq" id="XP_009516528.1">
    <property type="nucleotide sequence ID" value="XM_009518233.1"/>
</dbReference>
<accession>G4YMQ6</accession>
<organism evidence="1 2">
    <name type="scientific">Phytophthora sojae (strain P6497)</name>
    <name type="common">Soybean stem and root rot agent</name>
    <name type="synonym">Phytophthora megasperma f. sp. glycines</name>
    <dbReference type="NCBI Taxonomy" id="1094619"/>
    <lineage>
        <taxon>Eukaryota</taxon>
        <taxon>Sar</taxon>
        <taxon>Stramenopiles</taxon>
        <taxon>Oomycota</taxon>
        <taxon>Peronosporomycetes</taxon>
        <taxon>Peronosporales</taxon>
        <taxon>Peronosporaceae</taxon>
        <taxon>Phytophthora</taxon>
    </lineage>
</organism>
<dbReference type="Proteomes" id="UP000002640">
    <property type="component" value="Unassembled WGS sequence"/>
</dbReference>
<evidence type="ECO:0000313" key="2">
    <source>
        <dbReference type="Proteomes" id="UP000002640"/>
    </source>
</evidence>
<dbReference type="EMBL" id="JH159151">
    <property type="protein sequence ID" value="EGZ29253.1"/>
    <property type="molecule type" value="Genomic_DNA"/>
</dbReference>
<protein>
    <submittedName>
        <fullName evidence="1">Uncharacterized protein</fullName>
    </submittedName>
</protein>
<sequence>EWTNGTVYTVRSSRKEDERFAWEFKLSLWRQPAFEAYLDSFGLPSQSGRPDYEPDARFGPWVTTGALCPPGAQSYASWSTLILEVGLSRGWGHDKGLLDWKARHWARMPGVRFILCVAVTERFTSIECKLHTVERDPITNRARRLPDLNPVPVVEPHTMLSFDSRELLGLPAGADIPPIEGQQFPDPTIDVDLYKILERLRR</sequence>
<dbReference type="KEGG" id="psoj:PHYSODRAFT_468699"/>
<dbReference type="GeneID" id="20653720"/>
<dbReference type="InParanoid" id="G4YMQ6"/>
<keyword evidence="2" id="KW-1185">Reference proteome</keyword>
<feature type="non-terminal residue" evidence="1">
    <location>
        <position position="1"/>
    </location>
</feature>